<gene>
    <name evidence="3" type="ORF">Csa_4G363410</name>
</gene>
<reference evidence="3 4" key="3">
    <citation type="journal article" date="2010" name="BMC Genomics">
        <title>Transcriptome sequencing and comparative analysis of cucumber flowers with different sex types.</title>
        <authorList>
            <person name="Guo S."/>
            <person name="Zheng Y."/>
            <person name="Joung J.G."/>
            <person name="Liu S."/>
            <person name="Zhang Z."/>
            <person name="Crasta O.R."/>
            <person name="Sobral B.W."/>
            <person name="Xu Y."/>
            <person name="Huang S."/>
            <person name="Fei Z."/>
        </authorList>
    </citation>
    <scope>NUCLEOTIDE SEQUENCE [LARGE SCALE GENOMIC DNA]</scope>
    <source>
        <strain evidence="4">cv. 9930</strain>
    </source>
</reference>
<proteinExistence type="predicted"/>
<feature type="domain" description="Brf1 TBP-binding" evidence="2">
    <location>
        <begin position="91"/>
        <end position="189"/>
    </location>
</feature>
<reference evidence="3 4" key="4">
    <citation type="journal article" date="2011" name="BMC Genomics">
        <title>RNA-Seq improves annotation of protein-coding genes in the cucumber genome.</title>
        <authorList>
            <person name="Li Z."/>
            <person name="Zhang Z."/>
            <person name="Yan P."/>
            <person name="Huang S."/>
            <person name="Fei Z."/>
            <person name="Lin K."/>
        </authorList>
    </citation>
    <scope>NUCLEOTIDE SEQUENCE [LARGE SCALE GENOMIC DNA]</scope>
    <source>
        <strain evidence="4">cv. 9930</strain>
    </source>
</reference>
<organism evidence="3 4">
    <name type="scientific">Cucumis sativus</name>
    <name type="common">Cucumber</name>
    <dbReference type="NCBI Taxonomy" id="3659"/>
    <lineage>
        <taxon>Eukaryota</taxon>
        <taxon>Viridiplantae</taxon>
        <taxon>Streptophyta</taxon>
        <taxon>Embryophyta</taxon>
        <taxon>Tracheophyta</taxon>
        <taxon>Spermatophyta</taxon>
        <taxon>Magnoliopsida</taxon>
        <taxon>eudicotyledons</taxon>
        <taxon>Gunneridae</taxon>
        <taxon>Pentapetalae</taxon>
        <taxon>rosids</taxon>
        <taxon>fabids</taxon>
        <taxon>Cucurbitales</taxon>
        <taxon>Cucurbitaceae</taxon>
        <taxon>Benincaseae</taxon>
        <taxon>Cucumis</taxon>
    </lineage>
</organism>
<evidence type="ECO:0000313" key="3">
    <source>
        <dbReference type="EMBL" id="KGN54559.1"/>
    </source>
</evidence>
<dbReference type="STRING" id="3659.A0A0A0L0J7"/>
<sequence>MLVVSPLELKILRYIARRQRIVGKIPDCVKSLTGGTSACFSSRRRVIWLRYTHSDSLINIMKTADASLFGMFFKHKDKSSPSDDDSEDLGDVFDSEVNSYLNNRKEAHYKKIIWEQINKDYLQDQAAKKQGLNVVGASAVVKKSKKRQRKTEAPINMPAQADTGTTREMQIKKRLSSKFNFDVLDKLFSDTPAPDSSEKQGASSCKENSSSGQIHCRNELEDDFEDNLNSSSGQIHCRNELEDNFEDNHTETMFEENFDIEGEEDPTETYGNEYYDFQDEEEYGYGYNDYGGEEEY</sequence>
<reference evidence="3 4" key="2">
    <citation type="journal article" date="2009" name="PLoS ONE">
        <title>An integrated genetic and cytogenetic map of the cucumber genome.</title>
        <authorList>
            <person name="Ren Y."/>
            <person name="Zhang Z."/>
            <person name="Liu J."/>
            <person name="Staub J.E."/>
            <person name="Han Y."/>
            <person name="Cheng Z."/>
            <person name="Li X."/>
            <person name="Lu J."/>
            <person name="Miao H."/>
            <person name="Kang H."/>
            <person name="Xie B."/>
            <person name="Gu X."/>
            <person name="Wang X."/>
            <person name="Du Y."/>
            <person name="Jin W."/>
            <person name="Huang S."/>
        </authorList>
    </citation>
    <scope>NUCLEOTIDE SEQUENCE [LARGE SCALE GENOMIC DNA]</scope>
    <source>
        <strain evidence="4">cv. 9930</strain>
    </source>
</reference>
<protein>
    <recommendedName>
        <fullName evidence="2">Brf1 TBP-binding domain-containing protein</fullName>
    </recommendedName>
</protein>
<dbReference type="InterPro" id="IPR011665">
    <property type="entry name" value="BRF1_TBP-bd_dom"/>
</dbReference>
<dbReference type="EMBL" id="CM002925">
    <property type="protein sequence ID" value="KGN54559.1"/>
    <property type="molecule type" value="Genomic_DNA"/>
</dbReference>
<dbReference type="AlphaFoldDB" id="A0A0A0L0J7"/>
<dbReference type="Proteomes" id="UP000029981">
    <property type="component" value="Chromosome 4"/>
</dbReference>
<dbReference type="eggNOG" id="KOG1598">
    <property type="taxonomic scope" value="Eukaryota"/>
</dbReference>
<evidence type="ECO:0000313" key="4">
    <source>
        <dbReference type="Proteomes" id="UP000029981"/>
    </source>
</evidence>
<reference evidence="3 4" key="1">
    <citation type="journal article" date="2009" name="Nat. Genet.">
        <title>The genome of the cucumber, Cucumis sativus L.</title>
        <authorList>
            <person name="Huang S."/>
            <person name="Li R."/>
            <person name="Zhang Z."/>
            <person name="Li L."/>
            <person name="Gu X."/>
            <person name="Fan W."/>
            <person name="Lucas W.J."/>
            <person name="Wang X."/>
            <person name="Xie B."/>
            <person name="Ni P."/>
            <person name="Ren Y."/>
            <person name="Zhu H."/>
            <person name="Li J."/>
            <person name="Lin K."/>
            <person name="Jin W."/>
            <person name="Fei Z."/>
            <person name="Li G."/>
            <person name="Staub J."/>
            <person name="Kilian A."/>
            <person name="van der Vossen E.A."/>
            <person name="Wu Y."/>
            <person name="Guo J."/>
            <person name="He J."/>
            <person name="Jia Z."/>
            <person name="Ren Y."/>
            <person name="Tian G."/>
            <person name="Lu Y."/>
            <person name="Ruan J."/>
            <person name="Qian W."/>
            <person name="Wang M."/>
            <person name="Huang Q."/>
            <person name="Li B."/>
            <person name="Xuan Z."/>
            <person name="Cao J."/>
            <person name="Asan"/>
            <person name="Wu Z."/>
            <person name="Zhang J."/>
            <person name="Cai Q."/>
            <person name="Bai Y."/>
            <person name="Zhao B."/>
            <person name="Han Y."/>
            <person name="Li Y."/>
            <person name="Li X."/>
            <person name="Wang S."/>
            <person name="Shi Q."/>
            <person name="Liu S."/>
            <person name="Cho W.K."/>
            <person name="Kim J.Y."/>
            <person name="Xu Y."/>
            <person name="Heller-Uszynska K."/>
            <person name="Miao H."/>
            <person name="Cheng Z."/>
            <person name="Zhang S."/>
            <person name="Wu J."/>
            <person name="Yang Y."/>
            <person name="Kang H."/>
            <person name="Li M."/>
            <person name="Liang H."/>
            <person name="Ren X."/>
            <person name="Shi Z."/>
            <person name="Wen M."/>
            <person name="Jian M."/>
            <person name="Yang H."/>
            <person name="Zhang G."/>
            <person name="Yang Z."/>
            <person name="Chen R."/>
            <person name="Liu S."/>
            <person name="Li J."/>
            <person name="Ma L."/>
            <person name="Liu H."/>
            <person name="Zhou Y."/>
            <person name="Zhao J."/>
            <person name="Fang X."/>
            <person name="Li G."/>
            <person name="Fang L."/>
            <person name="Li Y."/>
            <person name="Liu D."/>
            <person name="Zheng H."/>
            <person name="Zhang Y."/>
            <person name="Qin N."/>
            <person name="Li Z."/>
            <person name="Yang G."/>
            <person name="Yang S."/>
            <person name="Bolund L."/>
            <person name="Kristiansen K."/>
            <person name="Zheng H."/>
            <person name="Li S."/>
            <person name="Zhang X."/>
            <person name="Yang H."/>
            <person name="Wang J."/>
            <person name="Sun R."/>
            <person name="Zhang B."/>
            <person name="Jiang S."/>
            <person name="Wang J."/>
            <person name="Du Y."/>
            <person name="Li S."/>
        </authorList>
    </citation>
    <scope>NUCLEOTIDE SEQUENCE [LARGE SCALE GENOMIC DNA]</scope>
    <source>
        <strain evidence="4">cv. 9930</strain>
    </source>
</reference>
<feature type="region of interest" description="Disordered" evidence="1">
    <location>
        <begin position="191"/>
        <end position="213"/>
    </location>
</feature>
<dbReference type="Gramene" id="KGN54559">
    <property type="protein sequence ID" value="KGN54559"/>
    <property type="gene ID" value="Csa_4G363410"/>
</dbReference>
<evidence type="ECO:0000259" key="2">
    <source>
        <dbReference type="Pfam" id="PF07741"/>
    </source>
</evidence>
<accession>A0A0A0L0J7</accession>
<feature type="compositionally biased region" description="Polar residues" evidence="1">
    <location>
        <begin position="199"/>
        <end position="213"/>
    </location>
</feature>
<dbReference type="Gene3D" id="1.20.5.650">
    <property type="entry name" value="Single helix bin"/>
    <property type="match status" value="1"/>
</dbReference>
<evidence type="ECO:0000256" key="1">
    <source>
        <dbReference type="SAM" id="MobiDB-lite"/>
    </source>
</evidence>
<keyword evidence="4" id="KW-1185">Reference proteome</keyword>
<dbReference type="Pfam" id="PF07741">
    <property type="entry name" value="BRF1"/>
    <property type="match status" value="1"/>
</dbReference>
<name>A0A0A0L0J7_CUCSA</name>